<dbReference type="AlphaFoldDB" id="A0AAD9P2X2"/>
<keyword evidence="2" id="KW-0472">Membrane</keyword>
<evidence type="ECO:0000313" key="3">
    <source>
        <dbReference type="EMBL" id="KAK2187150.1"/>
    </source>
</evidence>
<organism evidence="3 4">
    <name type="scientific">Ridgeia piscesae</name>
    <name type="common">Tubeworm</name>
    <dbReference type="NCBI Taxonomy" id="27915"/>
    <lineage>
        <taxon>Eukaryota</taxon>
        <taxon>Metazoa</taxon>
        <taxon>Spiralia</taxon>
        <taxon>Lophotrochozoa</taxon>
        <taxon>Annelida</taxon>
        <taxon>Polychaeta</taxon>
        <taxon>Sedentaria</taxon>
        <taxon>Canalipalpata</taxon>
        <taxon>Sabellida</taxon>
        <taxon>Siboglinidae</taxon>
        <taxon>Ridgeia</taxon>
    </lineage>
</organism>
<evidence type="ECO:0000256" key="1">
    <source>
        <dbReference type="SAM" id="MobiDB-lite"/>
    </source>
</evidence>
<keyword evidence="4" id="KW-1185">Reference proteome</keyword>
<proteinExistence type="predicted"/>
<keyword evidence="2" id="KW-0812">Transmembrane</keyword>
<feature type="transmembrane region" description="Helical" evidence="2">
    <location>
        <begin position="50"/>
        <end position="71"/>
    </location>
</feature>
<evidence type="ECO:0000313" key="4">
    <source>
        <dbReference type="Proteomes" id="UP001209878"/>
    </source>
</evidence>
<evidence type="ECO:0000256" key="2">
    <source>
        <dbReference type="SAM" id="Phobius"/>
    </source>
</evidence>
<accession>A0AAD9P2X2</accession>
<keyword evidence="2" id="KW-1133">Transmembrane helix</keyword>
<feature type="region of interest" description="Disordered" evidence="1">
    <location>
        <begin position="104"/>
        <end position="142"/>
    </location>
</feature>
<dbReference type="Proteomes" id="UP001209878">
    <property type="component" value="Unassembled WGS sequence"/>
</dbReference>
<comment type="caution">
    <text evidence="3">The sequence shown here is derived from an EMBL/GenBank/DDBJ whole genome shotgun (WGS) entry which is preliminary data.</text>
</comment>
<feature type="compositionally biased region" description="Low complexity" evidence="1">
    <location>
        <begin position="104"/>
        <end position="129"/>
    </location>
</feature>
<gene>
    <name evidence="3" type="ORF">NP493_173g01015</name>
</gene>
<dbReference type="EMBL" id="JAODUO010000176">
    <property type="protein sequence ID" value="KAK2187150.1"/>
    <property type="molecule type" value="Genomic_DNA"/>
</dbReference>
<protein>
    <submittedName>
        <fullName evidence="3">Uncharacterized protein</fullName>
    </submittedName>
</protein>
<reference evidence="3" key="1">
    <citation type="journal article" date="2023" name="Mol. Biol. Evol.">
        <title>Third-Generation Sequencing Reveals the Adaptive Role of the Epigenome in Three Deep-Sea Polychaetes.</title>
        <authorList>
            <person name="Perez M."/>
            <person name="Aroh O."/>
            <person name="Sun Y."/>
            <person name="Lan Y."/>
            <person name="Juniper S.K."/>
            <person name="Young C.R."/>
            <person name="Angers B."/>
            <person name="Qian P.Y."/>
        </authorList>
    </citation>
    <scope>NUCLEOTIDE SEQUENCE</scope>
    <source>
        <strain evidence="3">R07B-5</strain>
    </source>
</reference>
<name>A0AAD9P2X2_RIDPI</name>
<sequence>MNVTSGDTNMTSVGSWDTNVKNNVERRSGGATSALQTANMTTGIPVSLLWVPYVALTCVILILMLVSFVHFHHRHGHKYRRRRTQLWGELNMPSIFRQFHNQAAAPANSQPPNGGISISAAAAPPSAHRAPPPGPPQHHRRPLTFLSNCNGSMVDVRCGIDASLLTFECCRPQTRGSTPTLWATRKLHGSAIRTGLFLTTGCHPSGGHDDEVQLLDQTRF</sequence>